<keyword evidence="11" id="KW-1185">Reference proteome</keyword>
<evidence type="ECO:0000256" key="8">
    <source>
        <dbReference type="RuleBase" id="RU000454"/>
    </source>
</evidence>
<dbReference type="Pfam" id="PF00026">
    <property type="entry name" value="Asp"/>
    <property type="match status" value="1"/>
</dbReference>
<keyword evidence="2 8" id="KW-0645">Protease</keyword>
<keyword evidence="6" id="KW-0325">Glycoprotein</keyword>
<dbReference type="SUPFAM" id="SSF50630">
    <property type="entry name" value="Acid proteases"/>
    <property type="match status" value="1"/>
</dbReference>
<dbReference type="PRINTS" id="PR00792">
    <property type="entry name" value="PEPSIN"/>
</dbReference>
<protein>
    <submittedName>
        <fullName evidence="10">Lysosomal aspartic protease</fullName>
    </submittedName>
</protein>
<dbReference type="InterPro" id="IPR033121">
    <property type="entry name" value="PEPTIDASE_A1"/>
</dbReference>
<organism evidence="10 11">
    <name type="scientific">Mycetomoellerius zeteki</name>
    <dbReference type="NCBI Taxonomy" id="64791"/>
    <lineage>
        <taxon>Eukaryota</taxon>
        <taxon>Metazoa</taxon>
        <taxon>Ecdysozoa</taxon>
        <taxon>Arthropoda</taxon>
        <taxon>Hexapoda</taxon>
        <taxon>Insecta</taxon>
        <taxon>Pterygota</taxon>
        <taxon>Neoptera</taxon>
        <taxon>Endopterygota</taxon>
        <taxon>Hymenoptera</taxon>
        <taxon>Apocrita</taxon>
        <taxon>Aculeata</taxon>
        <taxon>Formicoidea</taxon>
        <taxon>Formicidae</taxon>
        <taxon>Myrmicinae</taxon>
        <taxon>Mycetomoellerius</taxon>
    </lineage>
</organism>
<keyword evidence="3 8" id="KW-0064">Aspartyl protease</keyword>
<dbReference type="PANTHER" id="PTHR47966">
    <property type="entry name" value="BETA-SITE APP-CLEAVING ENZYME, ISOFORM A-RELATED"/>
    <property type="match status" value="1"/>
</dbReference>
<dbReference type="PANTHER" id="PTHR47966:SF51">
    <property type="entry name" value="BETA-SITE APP-CLEAVING ENZYME, ISOFORM A-RELATED"/>
    <property type="match status" value="1"/>
</dbReference>
<dbReference type="InterPro" id="IPR021109">
    <property type="entry name" value="Peptidase_aspartic_dom_sf"/>
</dbReference>
<dbReference type="Gene3D" id="2.40.70.10">
    <property type="entry name" value="Acid Proteases"/>
    <property type="match status" value="1"/>
</dbReference>
<evidence type="ECO:0000256" key="4">
    <source>
        <dbReference type="ARBA" id="ARBA00022801"/>
    </source>
</evidence>
<accession>A0A151WIU6</accession>
<dbReference type="InterPro" id="IPR001461">
    <property type="entry name" value="Aspartic_peptidase_A1"/>
</dbReference>
<comment type="similarity">
    <text evidence="1 8">Belongs to the peptidase A1 family.</text>
</comment>
<sequence>MSYPQISFEGVTPVFINMIDQGLVELPVFSIYIDRHVNSEKYGGELILGGSDPFRYDGELTYINITRNGYWQFTVDKIRIESSTVCANGCQAVIDSGTSNLVGPSSDVAVINKLVGVITSNGKTIVDCDKISNLPNVDFVIGDKIFRFTSKDYIFEINIYYEIECISFFETSYSENPIWILGNVFLRRYYTEFDMGHYRMGFAPAK</sequence>
<dbReference type="InterPro" id="IPR001969">
    <property type="entry name" value="Aspartic_peptidase_AS"/>
</dbReference>
<evidence type="ECO:0000259" key="9">
    <source>
        <dbReference type="PROSITE" id="PS51767"/>
    </source>
</evidence>
<dbReference type="PROSITE" id="PS00141">
    <property type="entry name" value="ASP_PROTEASE"/>
    <property type="match status" value="1"/>
</dbReference>
<evidence type="ECO:0000256" key="1">
    <source>
        <dbReference type="ARBA" id="ARBA00007447"/>
    </source>
</evidence>
<evidence type="ECO:0000313" key="10">
    <source>
        <dbReference type="EMBL" id="KYQ47793.1"/>
    </source>
</evidence>
<evidence type="ECO:0000256" key="2">
    <source>
        <dbReference type="ARBA" id="ARBA00022670"/>
    </source>
</evidence>
<dbReference type="EMBL" id="KQ983060">
    <property type="protein sequence ID" value="KYQ47793.1"/>
    <property type="molecule type" value="Genomic_DNA"/>
</dbReference>
<dbReference type="FunFam" id="2.40.70.10:FF:000002">
    <property type="entry name" value="Vacuolar aspartic proteinase"/>
    <property type="match status" value="1"/>
</dbReference>
<keyword evidence="5 7" id="KW-1015">Disulfide bond</keyword>
<dbReference type="Proteomes" id="UP000075809">
    <property type="component" value="Unassembled WGS sequence"/>
</dbReference>
<keyword evidence="4 8" id="KW-0378">Hydrolase</keyword>
<dbReference type="AlphaFoldDB" id="A0A151WIU6"/>
<proteinExistence type="inferred from homology"/>
<gene>
    <name evidence="10" type="ORF">ALC60_13174</name>
</gene>
<feature type="disulfide bond" evidence="7">
    <location>
        <begin position="128"/>
        <end position="165"/>
    </location>
</feature>
<evidence type="ECO:0000256" key="6">
    <source>
        <dbReference type="ARBA" id="ARBA00023180"/>
    </source>
</evidence>
<feature type="disulfide bond" evidence="7">
    <location>
        <begin position="86"/>
        <end position="90"/>
    </location>
</feature>
<dbReference type="PROSITE" id="PS51767">
    <property type="entry name" value="PEPTIDASE_A1"/>
    <property type="match status" value="1"/>
</dbReference>
<reference evidence="10 11" key="1">
    <citation type="submission" date="2015-09" db="EMBL/GenBank/DDBJ databases">
        <title>Trachymyrmex zeteki WGS genome.</title>
        <authorList>
            <person name="Nygaard S."/>
            <person name="Hu H."/>
            <person name="Boomsma J."/>
            <person name="Zhang G."/>
        </authorList>
    </citation>
    <scope>NUCLEOTIDE SEQUENCE [LARGE SCALE GENOMIC DNA]</scope>
    <source>
        <strain evidence="10">Tzet28-1</strain>
        <tissue evidence="10">Whole body</tissue>
    </source>
</reference>
<feature type="domain" description="Peptidase A1" evidence="9">
    <location>
        <begin position="1"/>
        <end position="203"/>
    </location>
</feature>
<dbReference type="GO" id="GO:0004190">
    <property type="term" value="F:aspartic-type endopeptidase activity"/>
    <property type="evidence" value="ECO:0007669"/>
    <property type="project" value="UniProtKB-KW"/>
</dbReference>
<dbReference type="STRING" id="64791.A0A151WIU6"/>
<dbReference type="GO" id="GO:0006508">
    <property type="term" value="P:proteolysis"/>
    <property type="evidence" value="ECO:0007669"/>
    <property type="project" value="UniProtKB-KW"/>
</dbReference>
<evidence type="ECO:0000256" key="5">
    <source>
        <dbReference type="ARBA" id="ARBA00023157"/>
    </source>
</evidence>
<name>A0A151WIU6_9HYME</name>
<evidence type="ECO:0000256" key="7">
    <source>
        <dbReference type="PIRSR" id="PIRSR601461-2"/>
    </source>
</evidence>
<evidence type="ECO:0000256" key="3">
    <source>
        <dbReference type="ARBA" id="ARBA00022750"/>
    </source>
</evidence>
<evidence type="ECO:0000313" key="11">
    <source>
        <dbReference type="Proteomes" id="UP000075809"/>
    </source>
</evidence>